<dbReference type="AlphaFoldDB" id="A0A2T7DZG4"/>
<organism evidence="1 2">
    <name type="scientific">Panicum hallii var. hallii</name>
    <dbReference type="NCBI Taxonomy" id="1504633"/>
    <lineage>
        <taxon>Eukaryota</taxon>
        <taxon>Viridiplantae</taxon>
        <taxon>Streptophyta</taxon>
        <taxon>Embryophyta</taxon>
        <taxon>Tracheophyta</taxon>
        <taxon>Spermatophyta</taxon>
        <taxon>Magnoliopsida</taxon>
        <taxon>Liliopsida</taxon>
        <taxon>Poales</taxon>
        <taxon>Poaceae</taxon>
        <taxon>PACMAD clade</taxon>
        <taxon>Panicoideae</taxon>
        <taxon>Panicodae</taxon>
        <taxon>Paniceae</taxon>
        <taxon>Panicinae</taxon>
        <taxon>Panicum</taxon>
        <taxon>Panicum sect. Panicum</taxon>
    </lineage>
</organism>
<evidence type="ECO:0000313" key="2">
    <source>
        <dbReference type="Proteomes" id="UP000244336"/>
    </source>
</evidence>
<name>A0A2T7DZG4_9POAL</name>
<evidence type="ECO:0000313" key="1">
    <source>
        <dbReference type="EMBL" id="PUZ60963.1"/>
    </source>
</evidence>
<accession>A0A2T7DZG4</accession>
<protein>
    <submittedName>
        <fullName evidence="1">Uncharacterized protein</fullName>
    </submittedName>
</protein>
<gene>
    <name evidence="1" type="ORF">GQ55_4G227000</name>
</gene>
<dbReference type="Proteomes" id="UP000244336">
    <property type="component" value="Chromosome 4"/>
</dbReference>
<reference evidence="1 2" key="1">
    <citation type="submission" date="2018-04" db="EMBL/GenBank/DDBJ databases">
        <title>WGS assembly of Panicum hallii var. hallii HAL2.</title>
        <authorList>
            <person name="Lovell J."/>
            <person name="Jenkins J."/>
            <person name="Lowry D."/>
            <person name="Mamidi S."/>
            <person name="Sreedasyam A."/>
            <person name="Weng X."/>
            <person name="Barry K."/>
            <person name="Bonette J."/>
            <person name="Campitelli B."/>
            <person name="Daum C."/>
            <person name="Gordon S."/>
            <person name="Gould B."/>
            <person name="Lipzen A."/>
            <person name="MacQueen A."/>
            <person name="Palacio-Mejia J."/>
            <person name="Plott C."/>
            <person name="Shakirov E."/>
            <person name="Shu S."/>
            <person name="Yoshinaga Y."/>
            <person name="Zane M."/>
            <person name="Rokhsar D."/>
            <person name="Grimwood J."/>
            <person name="Schmutz J."/>
            <person name="Juenger T."/>
        </authorList>
    </citation>
    <scope>NUCLEOTIDE SEQUENCE [LARGE SCALE GENOMIC DNA]</scope>
    <source>
        <strain evidence="2">cv. HAL2</strain>
    </source>
</reference>
<dbReference type="Gramene" id="PUZ60963">
    <property type="protein sequence ID" value="PUZ60963"/>
    <property type="gene ID" value="GQ55_4G227000"/>
</dbReference>
<sequence length="49" mass="5827">MGKITTCSYPKYNNAYSNVLELISNYAQFTRIQHTRMVNYFTTRVLFNL</sequence>
<dbReference type="EMBL" id="CM009752">
    <property type="protein sequence ID" value="PUZ60963.1"/>
    <property type="molecule type" value="Genomic_DNA"/>
</dbReference>
<proteinExistence type="predicted"/>
<keyword evidence="2" id="KW-1185">Reference proteome</keyword>